<protein>
    <submittedName>
        <fullName evidence="8">Amino acid permease</fullName>
    </submittedName>
</protein>
<dbReference type="EMBL" id="DYXY01000123">
    <property type="protein sequence ID" value="HJE15391.1"/>
    <property type="molecule type" value="Genomic_DNA"/>
</dbReference>
<dbReference type="PANTHER" id="PTHR42770">
    <property type="entry name" value="AMINO ACID TRANSPORTER-RELATED"/>
    <property type="match status" value="1"/>
</dbReference>
<dbReference type="InterPro" id="IPR050367">
    <property type="entry name" value="APC_superfamily"/>
</dbReference>
<proteinExistence type="predicted"/>
<evidence type="ECO:0000313" key="8">
    <source>
        <dbReference type="EMBL" id="HJE15391.1"/>
    </source>
</evidence>
<dbReference type="PIRSF" id="PIRSF006060">
    <property type="entry name" value="AA_transporter"/>
    <property type="match status" value="1"/>
</dbReference>
<comment type="caution">
    <text evidence="8">The sequence shown here is derived from an EMBL/GenBank/DDBJ whole genome shotgun (WGS) entry which is preliminary data.</text>
</comment>
<keyword evidence="6 7" id="KW-0472">Membrane</keyword>
<dbReference type="Gene3D" id="1.20.1740.10">
    <property type="entry name" value="Amino acid/polyamine transporter I"/>
    <property type="match status" value="1"/>
</dbReference>
<feature type="transmembrane region" description="Helical" evidence="7">
    <location>
        <begin position="344"/>
        <end position="364"/>
    </location>
</feature>
<dbReference type="PANTHER" id="PTHR42770:SF15">
    <property type="entry name" value="GLUTAMATE_GAMMA-AMINOBUTYRATE ANTIPORTER-RELATED"/>
    <property type="match status" value="1"/>
</dbReference>
<dbReference type="GO" id="GO:0022857">
    <property type="term" value="F:transmembrane transporter activity"/>
    <property type="evidence" value="ECO:0007669"/>
    <property type="project" value="InterPro"/>
</dbReference>
<dbReference type="Pfam" id="PF13520">
    <property type="entry name" value="AA_permease_2"/>
    <property type="match status" value="1"/>
</dbReference>
<evidence type="ECO:0000313" key="9">
    <source>
        <dbReference type="Proteomes" id="UP000774947"/>
    </source>
</evidence>
<evidence type="ECO:0000256" key="4">
    <source>
        <dbReference type="ARBA" id="ARBA00022692"/>
    </source>
</evidence>
<dbReference type="AlphaFoldDB" id="A0A921DUQ2"/>
<dbReference type="GO" id="GO:0005886">
    <property type="term" value="C:plasma membrane"/>
    <property type="evidence" value="ECO:0007669"/>
    <property type="project" value="UniProtKB-SubCell"/>
</dbReference>
<feature type="transmembrane region" description="Helical" evidence="7">
    <location>
        <begin position="158"/>
        <end position="181"/>
    </location>
</feature>
<organism evidence="8 9">
    <name type="scientific">Lapidilactobacillus dextrinicus</name>
    <dbReference type="NCBI Taxonomy" id="51664"/>
    <lineage>
        <taxon>Bacteria</taxon>
        <taxon>Bacillati</taxon>
        <taxon>Bacillota</taxon>
        <taxon>Bacilli</taxon>
        <taxon>Lactobacillales</taxon>
        <taxon>Lactobacillaceae</taxon>
        <taxon>Lapidilactobacillus</taxon>
    </lineage>
</organism>
<feature type="transmembrane region" description="Helical" evidence="7">
    <location>
        <begin position="448"/>
        <end position="473"/>
    </location>
</feature>
<feature type="transmembrane region" description="Helical" evidence="7">
    <location>
        <begin position="292"/>
        <end position="311"/>
    </location>
</feature>
<name>A0A921DUQ2_9LACO</name>
<sequence>MHDHQSPKKLLWYNLTLIAFVSIWGLGNVVNNFAEEGLVVVVSWLIIMALYFIPYALMVGQLGSTFNAVGGGVSSWIKEVANKRLAYLAAWTYWVVNVTYLAQKSQSILIAGSWLFKGNGNFVNKTSSTIVQLLCLVVFLVFLYLASRGITTINRIGTIAGLSMLVMSILFILLGLSAPALTGAKIATANMNQISTYIPKFDFKYFTTISMLIFAVGGSDKLSPYVNKMKKPAKDFPKGLIVLAMLVVVSALMGSLAMGMIFDAQNIPADLMANGAYVAFQRLGEYYHLGNLLMIIYALANALATIAALAVSIDAPLRILLDDADPQFVPNKLRQKNQNGVPINGYKLTGILVSIIILIPAIGISGTNNLYNWLLNLNSVVMPLRFLWVFLAFMLLSKHLKQFQSEYMFVRNPKVGFLIGLWCFIFTAFACILGMVPKMNFATDPTGWWFQFILNIATPIFLIGLGFILPALARRTNK</sequence>
<feature type="transmembrane region" description="Helical" evidence="7">
    <location>
        <begin position="417"/>
        <end position="436"/>
    </location>
</feature>
<evidence type="ECO:0000256" key="2">
    <source>
        <dbReference type="ARBA" id="ARBA00022448"/>
    </source>
</evidence>
<feature type="transmembrane region" description="Helical" evidence="7">
    <location>
        <begin position="122"/>
        <end position="146"/>
    </location>
</feature>
<gene>
    <name evidence="8" type="ORF">K8W17_04875</name>
</gene>
<dbReference type="InterPro" id="IPR002293">
    <property type="entry name" value="AA/rel_permease1"/>
</dbReference>
<keyword evidence="4 7" id="KW-0812">Transmembrane</keyword>
<dbReference type="Proteomes" id="UP000774947">
    <property type="component" value="Unassembled WGS sequence"/>
</dbReference>
<evidence type="ECO:0000256" key="3">
    <source>
        <dbReference type="ARBA" id="ARBA00022475"/>
    </source>
</evidence>
<feature type="transmembrane region" description="Helical" evidence="7">
    <location>
        <begin position="37"/>
        <end position="57"/>
    </location>
</feature>
<feature type="transmembrane region" description="Helical" evidence="7">
    <location>
        <begin position="201"/>
        <end position="219"/>
    </location>
</feature>
<evidence type="ECO:0000256" key="5">
    <source>
        <dbReference type="ARBA" id="ARBA00022989"/>
    </source>
</evidence>
<feature type="transmembrane region" description="Helical" evidence="7">
    <location>
        <begin position="240"/>
        <end position="262"/>
    </location>
</feature>
<evidence type="ECO:0000256" key="6">
    <source>
        <dbReference type="ARBA" id="ARBA00023136"/>
    </source>
</evidence>
<keyword evidence="2" id="KW-0813">Transport</keyword>
<feature type="transmembrane region" description="Helical" evidence="7">
    <location>
        <begin position="370"/>
        <end position="396"/>
    </location>
</feature>
<reference evidence="8" key="1">
    <citation type="journal article" date="2021" name="PeerJ">
        <title>Extensive microbial diversity within the chicken gut microbiome revealed by metagenomics and culture.</title>
        <authorList>
            <person name="Gilroy R."/>
            <person name="Ravi A."/>
            <person name="Getino M."/>
            <person name="Pursley I."/>
            <person name="Horton D.L."/>
            <person name="Alikhan N.F."/>
            <person name="Baker D."/>
            <person name="Gharbi K."/>
            <person name="Hall N."/>
            <person name="Watson M."/>
            <person name="Adriaenssens E.M."/>
            <person name="Foster-Nyarko E."/>
            <person name="Jarju S."/>
            <person name="Secka A."/>
            <person name="Antonio M."/>
            <person name="Oren A."/>
            <person name="Chaudhuri R.R."/>
            <person name="La Ragione R."/>
            <person name="Hildebrand F."/>
            <person name="Pallen M.J."/>
        </authorList>
    </citation>
    <scope>NUCLEOTIDE SEQUENCE</scope>
    <source>
        <strain evidence="8">CHK173-2119</strain>
    </source>
</reference>
<comment type="subcellular location">
    <subcellularLocation>
        <location evidence="1">Cell membrane</location>
        <topology evidence="1">Multi-pass membrane protein</topology>
    </subcellularLocation>
</comment>
<reference evidence="8" key="2">
    <citation type="submission" date="2021-09" db="EMBL/GenBank/DDBJ databases">
        <authorList>
            <person name="Gilroy R."/>
        </authorList>
    </citation>
    <scope>NUCLEOTIDE SEQUENCE</scope>
    <source>
        <strain evidence="8">CHK173-2119</strain>
    </source>
</reference>
<keyword evidence="3" id="KW-1003">Cell membrane</keyword>
<accession>A0A921DUQ2</accession>
<feature type="transmembrane region" description="Helical" evidence="7">
    <location>
        <begin position="12"/>
        <end position="31"/>
    </location>
</feature>
<keyword evidence="5 7" id="KW-1133">Transmembrane helix</keyword>
<evidence type="ECO:0000256" key="7">
    <source>
        <dbReference type="SAM" id="Phobius"/>
    </source>
</evidence>
<evidence type="ECO:0000256" key="1">
    <source>
        <dbReference type="ARBA" id="ARBA00004651"/>
    </source>
</evidence>